<proteinExistence type="predicted"/>
<sequence length="383" mass="42877">MAMRFFFTFLLFQLFYSINLNAQQNDAIIPKDDFYYELPFEYDRGAIIIKARLGNETYNFLFDTGALSLISNEIKSVYPIAGTQQSGKNSNFYADSIVIAGLAFKNVAMRTLNLTNLPALKCKINGGFIGANIISKCIWQIDYGSRKIIVTNDKRKLPGLKGATKIPVSLDKFKQPYIDLKINGKKQKTLFDTGSNILLELGKTDGLKFKNTGKEIFITGAASETTAGRKLNTVTVMEANYSIGVLQFKNKPVFFGNDFEATLLGCPIIENYIVTLNFPDNEMYLKPFKELSNESWERYGFGLKFENGQHKILSLFKGSNAEKAGLLLDDIVVAINGDAITCNTLCDCLDYFESIQDNTSQITLSVNRYGSIKNITLLKSKLF</sequence>
<evidence type="ECO:0000313" key="3">
    <source>
        <dbReference type="EMBL" id="KGO86431.1"/>
    </source>
</evidence>
<dbReference type="InterPro" id="IPR001478">
    <property type="entry name" value="PDZ"/>
</dbReference>
<evidence type="ECO:0000256" key="1">
    <source>
        <dbReference type="SAM" id="SignalP"/>
    </source>
</evidence>
<dbReference type="EMBL" id="JRLX01000010">
    <property type="protein sequence ID" value="KGO86431.1"/>
    <property type="molecule type" value="Genomic_DNA"/>
</dbReference>
<dbReference type="AlphaFoldDB" id="A0A0A2M491"/>
<reference evidence="3 4" key="1">
    <citation type="submission" date="2013-09" db="EMBL/GenBank/DDBJ databases">
        <authorList>
            <person name="Zeng Z."/>
            <person name="Chen C."/>
        </authorList>
    </citation>
    <scope>NUCLEOTIDE SEQUENCE [LARGE SCALE GENOMIC DNA]</scope>
    <source>
        <strain evidence="3 4">WB 3.3-2</strain>
    </source>
</reference>
<protein>
    <recommendedName>
        <fullName evidence="2">PDZ domain-containing protein</fullName>
    </recommendedName>
</protein>
<name>A0A0A2M491_9FLAO</name>
<dbReference type="SUPFAM" id="SSF50630">
    <property type="entry name" value="Acid proteases"/>
    <property type="match status" value="1"/>
</dbReference>
<evidence type="ECO:0000259" key="2">
    <source>
        <dbReference type="SMART" id="SM00228"/>
    </source>
</evidence>
<dbReference type="SUPFAM" id="SSF50156">
    <property type="entry name" value="PDZ domain-like"/>
    <property type="match status" value="1"/>
</dbReference>
<dbReference type="InterPro" id="IPR036034">
    <property type="entry name" value="PDZ_sf"/>
</dbReference>
<dbReference type="STRING" id="1121895.GCA_000378485_02611"/>
<keyword evidence="4" id="KW-1185">Reference proteome</keyword>
<comment type="caution">
    <text evidence="3">The sequence shown here is derived from an EMBL/GenBank/DDBJ whole genome shotgun (WGS) entry which is preliminary data.</text>
</comment>
<gene>
    <name evidence="3" type="ORF">Q765_11160</name>
</gene>
<dbReference type="Gene3D" id="2.40.70.10">
    <property type="entry name" value="Acid Proteases"/>
    <property type="match status" value="2"/>
</dbReference>
<dbReference type="InterPro" id="IPR021109">
    <property type="entry name" value="Peptidase_aspartic_dom_sf"/>
</dbReference>
<evidence type="ECO:0000313" key="4">
    <source>
        <dbReference type="Proteomes" id="UP000030152"/>
    </source>
</evidence>
<dbReference type="eggNOG" id="COG3975">
    <property type="taxonomic scope" value="Bacteria"/>
</dbReference>
<feature type="chain" id="PRO_5002002838" description="PDZ domain-containing protein" evidence="1">
    <location>
        <begin position="23"/>
        <end position="383"/>
    </location>
</feature>
<dbReference type="SMART" id="SM00228">
    <property type="entry name" value="PDZ"/>
    <property type="match status" value="1"/>
</dbReference>
<dbReference type="Gene3D" id="2.30.42.10">
    <property type="match status" value="1"/>
</dbReference>
<dbReference type="Proteomes" id="UP000030152">
    <property type="component" value="Unassembled WGS sequence"/>
</dbReference>
<keyword evidence="1" id="KW-0732">Signal</keyword>
<feature type="domain" description="PDZ" evidence="2">
    <location>
        <begin position="299"/>
        <end position="370"/>
    </location>
</feature>
<accession>A0A0A2M491</accession>
<organism evidence="3 4">
    <name type="scientific">Flavobacterium rivuli WB 3.3-2 = DSM 21788</name>
    <dbReference type="NCBI Taxonomy" id="1121895"/>
    <lineage>
        <taxon>Bacteria</taxon>
        <taxon>Pseudomonadati</taxon>
        <taxon>Bacteroidota</taxon>
        <taxon>Flavobacteriia</taxon>
        <taxon>Flavobacteriales</taxon>
        <taxon>Flavobacteriaceae</taxon>
        <taxon>Flavobacterium</taxon>
    </lineage>
</organism>
<feature type="signal peptide" evidence="1">
    <location>
        <begin position="1"/>
        <end position="22"/>
    </location>
</feature>